<dbReference type="CDD" id="cd04301">
    <property type="entry name" value="NAT_SF"/>
    <property type="match status" value="1"/>
</dbReference>
<gene>
    <name evidence="3" type="ORF">IW254_000755</name>
</gene>
<feature type="region of interest" description="Disordered" evidence="1">
    <location>
        <begin position="162"/>
        <end position="188"/>
    </location>
</feature>
<dbReference type="Gene3D" id="3.40.630.30">
    <property type="match status" value="1"/>
</dbReference>
<dbReference type="EMBL" id="JADOUE010000001">
    <property type="protein sequence ID" value="MBG6121786.1"/>
    <property type="molecule type" value="Genomic_DNA"/>
</dbReference>
<dbReference type="InterPro" id="IPR016181">
    <property type="entry name" value="Acyl_CoA_acyltransferase"/>
</dbReference>
<accession>A0A931GVW3</accession>
<evidence type="ECO:0000256" key="1">
    <source>
        <dbReference type="SAM" id="MobiDB-lite"/>
    </source>
</evidence>
<dbReference type="Pfam" id="PF00583">
    <property type="entry name" value="Acetyltransf_1"/>
    <property type="match status" value="1"/>
</dbReference>
<dbReference type="InterPro" id="IPR000182">
    <property type="entry name" value="GNAT_dom"/>
</dbReference>
<name>A0A931GVW3_9CORY</name>
<reference evidence="3" key="1">
    <citation type="submission" date="2020-11" db="EMBL/GenBank/DDBJ databases">
        <title>Sequencing the genomes of 1000 actinobacteria strains.</title>
        <authorList>
            <person name="Klenk H.-P."/>
        </authorList>
    </citation>
    <scope>NUCLEOTIDE SEQUENCE</scope>
    <source>
        <strain evidence="3">DSM 45632</strain>
    </source>
</reference>
<evidence type="ECO:0000313" key="3">
    <source>
        <dbReference type="EMBL" id="MBG6121786.1"/>
    </source>
</evidence>
<evidence type="ECO:0000259" key="2">
    <source>
        <dbReference type="PROSITE" id="PS51186"/>
    </source>
</evidence>
<dbReference type="Proteomes" id="UP000658613">
    <property type="component" value="Unassembled WGS sequence"/>
</dbReference>
<evidence type="ECO:0000313" key="4">
    <source>
        <dbReference type="Proteomes" id="UP000658613"/>
    </source>
</evidence>
<sequence length="392" mass="42385">MLTPLHFDPTTANAELAEAVVGSYAFSATLAIQDITGLAASGVTASHIAKRLEGSAESDAHLFALCTTAQPRPVGTLFYPEITLGDITNIDAWILISLPKLEDTRVIEATITLDSEIAPFPGEPLPSAPYTHALALIDDLSDTFDRPIRHVWVTTSPLGATSVDTERADSNGNRDADDPTHPDSFLRDAGYTPAYAETQATFSLESVEPHSTRVTEEISIVRNMDFDPDDLPSFRALLTSASKNYPRGELILDTVEWTEQRVRDAGARLLDRGGNQLTALIRTRPDDKASTGKEGADKAGTDIIGMAEAVHYDSDADSLMELGLVYVHPDHRNQGNATRLLHAILAAAKTEWPELTTGYSSHPADSQAAEALLAHYNPEVISISTAWQKSRS</sequence>
<dbReference type="AlphaFoldDB" id="A0A931GVW3"/>
<proteinExistence type="predicted"/>
<comment type="caution">
    <text evidence="3">The sequence shown here is derived from an EMBL/GenBank/DDBJ whole genome shotgun (WGS) entry which is preliminary data.</text>
</comment>
<keyword evidence="4" id="KW-1185">Reference proteome</keyword>
<dbReference type="PROSITE" id="PS51186">
    <property type="entry name" value="GNAT"/>
    <property type="match status" value="1"/>
</dbReference>
<dbReference type="GO" id="GO:0016747">
    <property type="term" value="F:acyltransferase activity, transferring groups other than amino-acyl groups"/>
    <property type="evidence" value="ECO:0007669"/>
    <property type="project" value="InterPro"/>
</dbReference>
<dbReference type="SUPFAM" id="SSF55729">
    <property type="entry name" value="Acyl-CoA N-acyltransferases (Nat)"/>
    <property type="match status" value="1"/>
</dbReference>
<protein>
    <submittedName>
        <fullName evidence="3">GNAT superfamily N-acetyltransferase</fullName>
    </submittedName>
</protein>
<organism evidence="3 4">
    <name type="scientific">Corynebacterium aquatimens</name>
    <dbReference type="NCBI Taxonomy" id="1190508"/>
    <lineage>
        <taxon>Bacteria</taxon>
        <taxon>Bacillati</taxon>
        <taxon>Actinomycetota</taxon>
        <taxon>Actinomycetes</taxon>
        <taxon>Mycobacteriales</taxon>
        <taxon>Corynebacteriaceae</taxon>
        <taxon>Corynebacterium</taxon>
    </lineage>
</organism>
<feature type="compositionally biased region" description="Basic and acidic residues" evidence="1">
    <location>
        <begin position="164"/>
        <end position="186"/>
    </location>
</feature>
<dbReference type="RefSeq" id="WP_290178812.1">
    <property type="nucleotide sequence ID" value="NZ_CP046980.1"/>
</dbReference>
<feature type="domain" description="N-acetyltransferase" evidence="2">
    <location>
        <begin position="221"/>
        <end position="392"/>
    </location>
</feature>